<protein>
    <recommendedName>
        <fullName evidence="1">2EXR domain-containing protein</fullName>
    </recommendedName>
</protein>
<dbReference type="HOGENOM" id="CLU_758874_0_0_1"/>
<dbReference type="Proteomes" id="UP000054321">
    <property type="component" value="Unassembled WGS sequence"/>
</dbReference>
<dbReference type="Pfam" id="PF20150">
    <property type="entry name" value="2EXR"/>
    <property type="match status" value="1"/>
</dbReference>
<evidence type="ECO:0000313" key="3">
    <source>
        <dbReference type="Proteomes" id="UP000054321"/>
    </source>
</evidence>
<evidence type="ECO:0000259" key="1">
    <source>
        <dbReference type="Pfam" id="PF20150"/>
    </source>
</evidence>
<reference evidence="2 3" key="1">
    <citation type="submission" date="2014-04" db="EMBL/GenBank/DDBJ databases">
        <authorList>
            <consortium name="DOE Joint Genome Institute"/>
            <person name="Kuo A."/>
            <person name="Martino E."/>
            <person name="Perotto S."/>
            <person name="Kohler A."/>
            <person name="Nagy L.G."/>
            <person name="Floudas D."/>
            <person name="Copeland A."/>
            <person name="Barry K.W."/>
            <person name="Cichocki N."/>
            <person name="Veneault-Fourrey C."/>
            <person name="LaButti K."/>
            <person name="Lindquist E.A."/>
            <person name="Lipzen A."/>
            <person name="Lundell T."/>
            <person name="Morin E."/>
            <person name="Murat C."/>
            <person name="Sun H."/>
            <person name="Tunlid A."/>
            <person name="Henrissat B."/>
            <person name="Grigoriev I.V."/>
            <person name="Hibbett D.S."/>
            <person name="Martin F."/>
            <person name="Nordberg H.P."/>
            <person name="Cantor M.N."/>
            <person name="Hua S.X."/>
        </authorList>
    </citation>
    <scope>NUCLEOTIDE SEQUENCE [LARGE SCALE GENOMIC DNA]</scope>
    <source>
        <strain evidence="2 3">Zn</strain>
    </source>
</reference>
<dbReference type="InParanoid" id="A0A0C3HQI9"/>
<gene>
    <name evidence="2" type="ORF">OIDMADRAFT_51095</name>
</gene>
<feature type="domain" description="2EXR" evidence="1">
    <location>
        <begin position="13"/>
        <end position="164"/>
    </location>
</feature>
<dbReference type="InterPro" id="IPR045518">
    <property type="entry name" value="2EXR"/>
</dbReference>
<proteinExistence type="predicted"/>
<accession>A0A0C3HQI9</accession>
<name>A0A0C3HQI9_OIDMZ</name>
<organism evidence="2 3">
    <name type="scientific">Oidiodendron maius (strain Zn)</name>
    <dbReference type="NCBI Taxonomy" id="913774"/>
    <lineage>
        <taxon>Eukaryota</taxon>
        <taxon>Fungi</taxon>
        <taxon>Dikarya</taxon>
        <taxon>Ascomycota</taxon>
        <taxon>Pezizomycotina</taxon>
        <taxon>Leotiomycetes</taxon>
        <taxon>Leotiomycetes incertae sedis</taxon>
        <taxon>Myxotrichaceae</taxon>
        <taxon>Oidiodendron</taxon>
    </lineage>
</organism>
<keyword evidence="3" id="KW-1185">Reference proteome</keyword>
<evidence type="ECO:0000313" key="2">
    <source>
        <dbReference type="EMBL" id="KIN05285.1"/>
    </source>
</evidence>
<dbReference type="AlphaFoldDB" id="A0A0C3HQI9"/>
<sequence length="365" mass="41651">MPRKARIKSTAAFHPFPRLPPELRLRIWAEAMRCGTSRVIAVNLGMEVNIGVVKCRRQQHEPLCGIPEHKNNQDATHEARYMGGIVCDEDARGVAARLSTLIKTISLVSRDAHCAVLTCYPYSMRLRQPSRYIRVPHGELGMSCIRSIPAHYRDVRCNPAVDVLFVTPFQRARVSILKDSCFEPEYGVENFQGGVRSNKCEELPGPGSALYNNLKQVLANFQQVIVGWGHLYLDNAFAEGTFENGTADLLSFMPSLKQVYICPWIDRRPWAFDAVLKWDTLDSVDWNIIAHAFKDRTREEIPRLQSDTLTVSAMLKAKLERIWADARLETAKENGWMPTETRMPQFGIWASACYRDRFGRARRRI</sequence>
<dbReference type="EMBL" id="KN832872">
    <property type="protein sequence ID" value="KIN05285.1"/>
    <property type="molecule type" value="Genomic_DNA"/>
</dbReference>
<reference evidence="3" key="2">
    <citation type="submission" date="2015-01" db="EMBL/GenBank/DDBJ databases">
        <title>Evolutionary Origins and Diversification of the Mycorrhizal Mutualists.</title>
        <authorList>
            <consortium name="DOE Joint Genome Institute"/>
            <consortium name="Mycorrhizal Genomics Consortium"/>
            <person name="Kohler A."/>
            <person name="Kuo A."/>
            <person name="Nagy L.G."/>
            <person name="Floudas D."/>
            <person name="Copeland A."/>
            <person name="Barry K.W."/>
            <person name="Cichocki N."/>
            <person name="Veneault-Fourrey C."/>
            <person name="LaButti K."/>
            <person name="Lindquist E.A."/>
            <person name="Lipzen A."/>
            <person name="Lundell T."/>
            <person name="Morin E."/>
            <person name="Murat C."/>
            <person name="Riley R."/>
            <person name="Ohm R."/>
            <person name="Sun H."/>
            <person name="Tunlid A."/>
            <person name="Henrissat B."/>
            <person name="Grigoriev I.V."/>
            <person name="Hibbett D.S."/>
            <person name="Martin F."/>
        </authorList>
    </citation>
    <scope>NUCLEOTIDE SEQUENCE [LARGE SCALE GENOMIC DNA]</scope>
    <source>
        <strain evidence="3">Zn</strain>
    </source>
</reference>